<dbReference type="CTD" id="20198513"/>
<evidence type="ECO:0000313" key="2">
    <source>
        <dbReference type="EMBL" id="ESO05870.1"/>
    </source>
</evidence>
<dbReference type="InterPro" id="IPR005049">
    <property type="entry name" value="STL-like"/>
</dbReference>
<dbReference type="EMBL" id="KB096324">
    <property type="protein sequence ID" value="ESO05870.1"/>
    <property type="molecule type" value="Genomic_DNA"/>
</dbReference>
<feature type="region of interest" description="Disordered" evidence="1">
    <location>
        <begin position="1"/>
        <end position="42"/>
    </location>
</feature>
<dbReference type="HOGENOM" id="CLU_371442_0_0_1"/>
<dbReference type="PANTHER" id="PTHR31362:SF0">
    <property type="entry name" value="EXOSTOSIN DOMAIN-CONTAINING PROTEIN-RELATED"/>
    <property type="match status" value="1"/>
</dbReference>
<feature type="compositionally biased region" description="Polar residues" evidence="1">
    <location>
        <begin position="31"/>
        <end position="41"/>
    </location>
</feature>
<evidence type="ECO:0000256" key="1">
    <source>
        <dbReference type="SAM" id="MobiDB-lite"/>
    </source>
</evidence>
<dbReference type="GeneID" id="20198513"/>
<proteinExistence type="predicted"/>
<reference evidence="2 4" key="2">
    <citation type="journal article" date="2013" name="Nature">
        <title>Insights into bilaterian evolution from three spiralian genomes.</title>
        <authorList>
            <person name="Simakov O."/>
            <person name="Marletaz F."/>
            <person name="Cho S.J."/>
            <person name="Edsinger-Gonzales E."/>
            <person name="Havlak P."/>
            <person name="Hellsten U."/>
            <person name="Kuo D.H."/>
            <person name="Larsson T."/>
            <person name="Lv J."/>
            <person name="Arendt D."/>
            <person name="Savage R."/>
            <person name="Osoegawa K."/>
            <person name="de Jong P."/>
            <person name="Grimwood J."/>
            <person name="Chapman J.A."/>
            <person name="Shapiro H."/>
            <person name="Aerts A."/>
            <person name="Otillar R.P."/>
            <person name="Terry A.Y."/>
            <person name="Boore J.L."/>
            <person name="Grigoriev I.V."/>
            <person name="Lindberg D.R."/>
            <person name="Seaver E.C."/>
            <person name="Weisblat D.A."/>
            <person name="Putnam N.H."/>
            <person name="Rokhsar D.S."/>
        </authorList>
    </citation>
    <scope>NUCLEOTIDE SEQUENCE</scope>
</reference>
<dbReference type="Proteomes" id="UP000015101">
    <property type="component" value="Unassembled WGS sequence"/>
</dbReference>
<dbReference type="PANTHER" id="PTHR31362">
    <property type="entry name" value="GLYCOSYLTRANSFERASE STELLO1-RELATED"/>
    <property type="match status" value="1"/>
</dbReference>
<dbReference type="EnsemblMetazoa" id="HelroT159950">
    <property type="protein sequence ID" value="HelroP159950"/>
    <property type="gene ID" value="HelroG159950"/>
</dbReference>
<gene>
    <name evidence="3" type="primary">20198513</name>
    <name evidence="2" type="ORF">HELRODRAFT_159950</name>
</gene>
<feature type="compositionally biased region" description="Basic and acidic residues" evidence="1">
    <location>
        <begin position="1"/>
        <end position="29"/>
    </location>
</feature>
<reference evidence="3" key="3">
    <citation type="submission" date="2015-06" db="UniProtKB">
        <authorList>
            <consortium name="EnsemblMetazoa"/>
        </authorList>
    </citation>
    <scope>IDENTIFICATION</scope>
</reference>
<evidence type="ECO:0000313" key="3">
    <source>
        <dbReference type="EnsemblMetazoa" id="HelroP159950"/>
    </source>
</evidence>
<dbReference type="RefSeq" id="XP_009015238.1">
    <property type="nucleotide sequence ID" value="XM_009016990.1"/>
</dbReference>
<dbReference type="eggNOG" id="ENOG502SBKB">
    <property type="taxonomic scope" value="Eukaryota"/>
</dbReference>
<accession>T1EPL3</accession>
<name>T1EPL3_HELRO</name>
<dbReference type="KEGG" id="hro:HELRODRAFT_159950"/>
<sequence>MADIEKFKGKGRDHSVFESSHSKSGDRHLNHNTTAPPNSEKYSNEIFLNENTAINLKKQLFHDTLLIDALYFYTAIKSGAKIIYLLNADKISNYGEQLNATKKFNIDVSTFLLYQQNNATTTEQQKSFNSSIYYGCYSIQEYDDTNDSHRSPLHCYDGILPALYTPAYFESSRMKSERCDRKMPDISLPENNFVYFNFENVILTSCSFWLLPALRPLLKNSVENGDVIYKCFIQWALWQFDCHISVFWQNYLTCDTADCNFRLKCKKVFEKFHTCKNEWPLAVLYCVLSIFRRLFSSASYASLDNWMNVLREINFNITQFIGRNKCVKHSPMILHPVRQKFDSQQKLTYEIANLKVSEEYYEKICSTYKSPMQDKNKSFSREPSNQNADILLLITFNSPHYETIPLLELVHRATYPYIIYCGHEQLTYRNNSSNYYVSFVTYDQYESQNQGTLNYQCAVKIMKLRMNFEGILAIGDDIFLNINTSNASTSKNWVVASGDQIADLNTMKGCSSKAFCTIPLTWTWWKEYRPEIFRVYDKWGELMKNDLDLEIARNRLMNITGGEVRAIGNTADIYFVSKNFYSVILKLLDIFIGEKVFLEIAIPTALRSISGYDDILTLEGHMEWGNNRNMPWNFLNNESMRGKHFAHPVKLSYVLKNDTNNLNMYCNCIVGPTENQGCRPNPLVSKNNNKNVSKNAITYLFNEFVFLASALASAILTMASIEPDITDTYQWRVLYKLEMKPDSPLNDMS</sequence>
<dbReference type="OMA" id="NEWPLAV"/>
<evidence type="ECO:0000313" key="4">
    <source>
        <dbReference type="Proteomes" id="UP000015101"/>
    </source>
</evidence>
<dbReference type="STRING" id="6412.T1EPL3"/>
<dbReference type="EMBL" id="AMQM01000439">
    <property type="status" value="NOT_ANNOTATED_CDS"/>
    <property type="molecule type" value="Genomic_DNA"/>
</dbReference>
<keyword evidence="4" id="KW-1185">Reference proteome</keyword>
<dbReference type="AlphaFoldDB" id="T1EPL3"/>
<organism evidence="3 4">
    <name type="scientific">Helobdella robusta</name>
    <name type="common">Californian leech</name>
    <dbReference type="NCBI Taxonomy" id="6412"/>
    <lineage>
        <taxon>Eukaryota</taxon>
        <taxon>Metazoa</taxon>
        <taxon>Spiralia</taxon>
        <taxon>Lophotrochozoa</taxon>
        <taxon>Annelida</taxon>
        <taxon>Clitellata</taxon>
        <taxon>Hirudinea</taxon>
        <taxon>Rhynchobdellida</taxon>
        <taxon>Glossiphoniidae</taxon>
        <taxon>Helobdella</taxon>
    </lineage>
</organism>
<dbReference type="InParanoid" id="T1EPL3"/>
<dbReference type="OrthoDB" id="6019889at2759"/>
<protein>
    <submittedName>
        <fullName evidence="2 3">Uncharacterized protein</fullName>
    </submittedName>
</protein>
<reference evidence="4" key="1">
    <citation type="submission" date="2012-12" db="EMBL/GenBank/DDBJ databases">
        <authorList>
            <person name="Hellsten U."/>
            <person name="Grimwood J."/>
            <person name="Chapman J.A."/>
            <person name="Shapiro H."/>
            <person name="Aerts A."/>
            <person name="Otillar R.P."/>
            <person name="Terry A.Y."/>
            <person name="Boore J.L."/>
            <person name="Simakov O."/>
            <person name="Marletaz F."/>
            <person name="Cho S.-J."/>
            <person name="Edsinger-Gonzales E."/>
            <person name="Havlak P."/>
            <person name="Kuo D.-H."/>
            <person name="Larsson T."/>
            <person name="Lv J."/>
            <person name="Arendt D."/>
            <person name="Savage R."/>
            <person name="Osoegawa K."/>
            <person name="de Jong P."/>
            <person name="Lindberg D.R."/>
            <person name="Seaver E.C."/>
            <person name="Weisblat D.A."/>
            <person name="Putnam N.H."/>
            <person name="Grigoriev I.V."/>
            <person name="Rokhsar D.S."/>
        </authorList>
    </citation>
    <scope>NUCLEOTIDE SEQUENCE</scope>
</reference>